<feature type="domain" description="WCX" evidence="2">
    <location>
        <begin position="257"/>
        <end position="330"/>
    </location>
</feature>
<reference evidence="3 4" key="1">
    <citation type="submission" date="2018-10" db="EMBL/GenBank/DDBJ databases">
        <title>Phylogenomics of Brevibacillus.</title>
        <authorList>
            <person name="Dunlap C."/>
        </authorList>
    </citation>
    <scope>NUCLEOTIDE SEQUENCE [LARGE SCALE GENOMIC DNA]</scope>
    <source>
        <strain evidence="3 4">NRRL NRS 1219</strain>
    </source>
</reference>
<feature type="domain" description="WYL" evidence="1">
    <location>
        <begin position="153"/>
        <end position="227"/>
    </location>
</feature>
<dbReference type="InterPro" id="IPR051534">
    <property type="entry name" value="CBASS_pafABC_assoc_protein"/>
</dbReference>
<dbReference type="PANTHER" id="PTHR34580:SF1">
    <property type="entry name" value="PROTEIN PAFC"/>
    <property type="match status" value="1"/>
</dbReference>
<dbReference type="Pfam" id="PF25583">
    <property type="entry name" value="WCX"/>
    <property type="match status" value="1"/>
</dbReference>
<dbReference type="InterPro" id="IPR026881">
    <property type="entry name" value="WYL_dom"/>
</dbReference>
<gene>
    <name evidence="3" type="ORF">EB820_19430</name>
</gene>
<dbReference type="Pfam" id="PF13280">
    <property type="entry name" value="WYL"/>
    <property type="match status" value="1"/>
</dbReference>
<dbReference type="EMBL" id="RHHN01000059">
    <property type="protein sequence ID" value="RNB51978.1"/>
    <property type="molecule type" value="Genomic_DNA"/>
</dbReference>
<evidence type="ECO:0000259" key="2">
    <source>
        <dbReference type="Pfam" id="PF25583"/>
    </source>
</evidence>
<protein>
    <submittedName>
        <fullName evidence="3">WYL domain-containing protein</fullName>
    </submittedName>
</protein>
<dbReference type="PANTHER" id="PTHR34580">
    <property type="match status" value="1"/>
</dbReference>
<evidence type="ECO:0000313" key="4">
    <source>
        <dbReference type="Proteomes" id="UP000276178"/>
    </source>
</evidence>
<dbReference type="Proteomes" id="UP000276178">
    <property type="component" value="Unassembled WGS sequence"/>
</dbReference>
<dbReference type="PROSITE" id="PS52050">
    <property type="entry name" value="WYL"/>
    <property type="match status" value="1"/>
</dbReference>
<name>A0A3M8ALA1_9BACL</name>
<sequence length="335" mass="39268">MKGVGTLMNNVSNTGRIMKIREILFNHTDENHELSILEIIDHLKIHFGSDYKVSKNTVRSTIQELRECGFSIEESVKDNNTVFYSHQYRKFETHELRMLIDAVSSARFITSDESKQLIEKIKTLSSKHLAKKLHHQISVDPAIRAQNKEVRYHIDKIHTSIIEQKMLHFQYGNFNIKKEFVLRHHGKLYTVIPLGLVWNHDYYYLVAKNPQENKIKHYRVDRMKNVSVSEERFIGTDFSISDHMKQTFNMYPGNVEYVEILFDNHLVNVVIDRFGKDVSIRSVDDRTFSIKIKAAISEGFIRWLLMWGSDAKVISPQHLVEKIKAEAEKMNKLYS</sequence>
<dbReference type="AlphaFoldDB" id="A0A3M8ALA1"/>
<comment type="caution">
    <text evidence="3">The sequence shown here is derived from an EMBL/GenBank/DDBJ whole genome shotgun (WGS) entry which is preliminary data.</text>
</comment>
<evidence type="ECO:0000313" key="3">
    <source>
        <dbReference type="EMBL" id="RNB51978.1"/>
    </source>
</evidence>
<dbReference type="InterPro" id="IPR057727">
    <property type="entry name" value="WCX_dom"/>
</dbReference>
<evidence type="ECO:0000259" key="1">
    <source>
        <dbReference type="Pfam" id="PF13280"/>
    </source>
</evidence>
<organism evidence="3 4">
    <name type="scientific">Brevibacillus agri</name>
    <dbReference type="NCBI Taxonomy" id="51101"/>
    <lineage>
        <taxon>Bacteria</taxon>
        <taxon>Bacillati</taxon>
        <taxon>Bacillota</taxon>
        <taxon>Bacilli</taxon>
        <taxon>Bacillales</taxon>
        <taxon>Paenibacillaceae</taxon>
        <taxon>Brevibacillus</taxon>
    </lineage>
</organism>
<accession>A0A3M8ALA1</accession>
<dbReference type="OrthoDB" id="9772503at2"/>
<proteinExistence type="predicted"/>